<evidence type="ECO:0000259" key="4">
    <source>
        <dbReference type="SMART" id="SM01217"/>
    </source>
</evidence>
<keyword evidence="6" id="KW-1185">Reference proteome</keyword>
<dbReference type="InterPro" id="IPR002772">
    <property type="entry name" value="Glyco_hydro_3_C"/>
</dbReference>
<feature type="domain" description="Fibronectin type III-like" evidence="4">
    <location>
        <begin position="654"/>
        <end position="726"/>
    </location>
</feature>
<dbReference type="PANTHER" id="PTHR42715">
    <property type="entry name" value="BETA-GLUCOSIDASE"/>
    <property type="match status" value="1"/>
</dbReference>
<dbReference type="GO" id="GO:0005975">
    <property type="term" value="P:carbohydrate metabolic process"/>
    <property type="evidence" value="ECO:0007669"/>
    <property type="project" value="InterPro"/>
</dbReference>
<dbReference type="Proteomes" id="UP000199758">
    <property type="component" value="Unassembled WGS sequence"/>
</dbReference>
<evidence type="ECO:0000256" key="1">
    <source>
        <dbReference type="ARBA" id="ARBA00005336"/>
    </source>
</evidence>
<feature type="chain" id="PRO_5013291070" evidence="3">
    <location>
        <begin position="24"/>
        <end position="748"/>
    </location>
</feature>
<dbReference type="Gene3D" id="2.60.40.10">
    <property type="entry name" value="Immunoglobulins"/>
    <property type="match status" value="1"/>
</dbReference>
<dbReference type="InterPro" id="IPR001764">
    <property type="entry name" value="Glyco_hydro_3_N"/>
</dbReference>
<proteinExistence type="inferred from homology"/>
<organism evidence="5 6">
    <name type="scientific">Hydrocarboniphaga daqingensis</name>
    <dbReference type="NCBI Taxonomy" id="490188"/>
    <lineage>
        <taxon>Bacteria</taxon>
        <taxon>Pseudomonadati</taxon>
        <taxon>Pseudomonadota</taxon>
        <taxon>Gammaproteobacteria</taxon>
        <taxon>Nevskiales</taxon>
        <taxon>Nevskiaceae</taxon>
        <taxon>Hydrocarboniphaga</taxon>
    </lineage>
</organism>
<reference evidence="5 6" key="1">
    <citation type="submission" date="2016-11" db="EMBL/GenBank/DDBJ databases">
        <authorList>
            <person name="Jaros S."/>
            <person name="Januszkiewicz K."/>
            <person name="Wedrychowicz H."/>
        </authorList>
    </citation>
    <scope>NUCLEOTIDE SEQUENCE [LARGE SCALE GENOMIC DNA]</scope>
    <source>
        <strain evidence="5 6">CGMCC 1.7049</strain>
    </source>
</reference>
<dbReference type="Pfam" id="PF01915">
    <property type="entry name" value="Glyco_hydro_3_C"/>
    <property type="match status" value="1"/>
</dbReference>
<dbReference type="InterPro" id="IPR013783">
    <property type="entry name" value="Ig-like_fold"/>
</dbReference>
<feature type="signal peptide" evidence="3">
    <location>
        <begin position="1"/>
        <end position="23"/>
    </location>
</feature>
<dbReference type="InterPro" id="IPR017853">
    <property type="entry name" value="GH"/>
</dbReference>
<name>A0A1M5PVC1_9GAMM</name>
<dbReference type="PRINTS" id="PR00133">
    <property type="entry name" value="GLHYDRLASE3"/>
</dbReference>
<accession>A0A1M5PVC1</accession>
<dbReference type="Gene3D" id="3.40.50.1700">
    <property type="entry name" value="Glycoside hydrolase family 3 C-terminal domain"/>
    <property type="match status" value="1"/>
</dbReference>
<dbReference type="RefSeq" id="WP_084083373.1">
    <property type="nucleotide sequence ID" value="NZ_FQWZ01000005.1"/>
</dbReference>
<keyword evidence="3" id="KW-0732">Signal</keyword>
<dbReference type="Pfam" id="PF14310">
    <property type="entry name" value="Fn3-like"/>
    <property type="match status" value="1"/>
</dbReference>
<dbReference type="AlphaFoldDB" id="A0A1M5PVC1"/>
<keyword evidence="2" id="KW-0378">Hydrolase</keyword>
<gene>
    <name evidence="5" type="ORF">SAMN04488068_2342</name>
</gene>
<dbReference type="EMBL" id="FQWZ01000005">
    <property type="protein sequence ID" value="SHH05798.1"/>
    <property type="molecule type" value="Genomic_DNA"/>
</dbReference>
<dbReference type="Pfam" id="PF00933">
    <property type="entry name" value="Glyco_hydro_3"/>
    <property type="match status" value="1"/>
</dbReference>
<evidence type="ECO:0000256" key="3">
    <source>
        <dbReference type="SAM" id="SignalP"/>
    </source>
</evidence>
<dbReference type="SUPFAM" id="SSF52279">
    <property type="entry name" value="Beta-D-glucan exohydrolase, C-terminal domain"/>
    <property type="match status" value="1"/>
</dbReference>
<dbReference type="PROSITE" id="PS51257">
    <property type="entry name" value="PROKAR_LIPOPROTEIN"/>
    <property type="match status" value="1"/>
</dbReference>
<protein>
    <submittedName>
        <fullName evidence="5">Beta-glucosidase</fullName>
    </submittedName>
</protein>
<comment type="similarity">
    <text evidence="1">Belongs to the glycosyl hydrolase 3 family.</text>
</comment>
<dbReference type="SMART" id="SM01217">
    <property type="entry name" value="Fn3_like"/>
    <property type="match status" value="1"/>
</dbReference>
<evidence type="ECO:0000256" key="2">
    <source>
        <dbReference type="ARBA" id="ARBA00022801"/>
    </source>
</evidence>
<dbReference type="InterPro" id="IPR026891">
    <property type="entry name" value="Fn3-like"/>
</dbReference>
<dbReference type="InterPro" id="IPR036881">
    <property type="entry name" value="Glyco_hydro_3_C_sf"/>
</dbReference>
<dbReference type="Gene3D" id="3.20.20.300">
    <property type="entry name" value="Glycoside hydrolase, family 3, N-terminal domain"/>
    <property type="match status" value="1"/>
</dbReference>
<dbReference type="PANTHER" id="PTHR42715:SF10">
    <property type="entry name" value="BETA-GLUCOSIDASE"/>
    <property type="match status" value="1"/>
</dbReference>
<sequence>MRRIIATYSVVAGSLWLAACSGAASPQGPSVAPPPGLGASRCGADLQQRPWCDTRLDAAQRTALLLDAMTLSQKIALMAGDNPTSVINGMPATGVVDGIAELGIPTLFMSDGPVGPREGRATAMPSPMALGASFNPALAERIGATIADEVRNKGNDLLHGPTVDVMRTPLSGRAFETFGEDPYLSSQLAAPWVIGAQSQGVIANVKHFAAYTQEGQIGVPPITALIGGRQLVNAIIDERTLRELYLPPFESAVRDGDAGSMMCAYHAVNGAPTCASAALLQRVLRDEWGFDGFVVSDYYLAVKDTVLSVRNGLEIEMPIGTFYTPLLLELQVRSGLIDEALIDTRVGNILRTLLRFGFFDRADFVADDTRIDQDAHAEVARDAAEQAMVLLHNQRALLPLDLQRTPRIAVIGESATRLPNGGGSSAVMPFTFVTPLDAITARVGSAGTVRYASGESRDDAVALAADADIVLLFAADNASEGVDKRCLSLDCPLLGSSAQDRLIDAVAAANPNTVVILQVAAPVLTPWRERIGALLVAWYPGQESGAALVRVLWGDTDPGGRLPSSFPVAETDTATAANPLRYPGVANQVLHSEGLLTGYRWHDAQGVEPAYPFGHGLSYARFDYSGLQIDVGSAGDRIDARFSVRNSGTRAGWAVPQLYLGLPSPADDIPQPPRVLKGFDKLWLQPGESRRVSLALDARALSYWDVASGSWRIADGCYRVEAGASSRDLPLQTRVLRRDGADWQVGGC</sequence>
<dbReference type="GO" id="GO:0004553">
    <property type="term" value="F:hydrolase activity, hydrolyzing O-glycosyl compounds"/>
    <property type="evidence" value="ECO:0007669"/>
    <property type="project" value="InterPro"/>
</dbReference>
<dbReference type="InterPro" id="IPR036962">
    <property type="entry name" value="Glyco_hydro_3_N_sf"/>
</dbReference>
<dbReference type="SUPFAM" id="SSF51445">
    <property type="entry name" value="(Trans)glycosidases"/>
    <property type="match status" value="1"/>
</dbReference>
<dbReference type="InterPro" id="IPR050288">
    <property type="entry name" value="Cellulose_deg_GH3"/>
</dbReference>
<dbReference type="OrthoDB" id="9781691at2"/>
<evidence type="ECO:0000313" key="5">
    <source>
        <dbReference type="EMBL" id="SHH05798.1"/>
    </source>
</evidence>
<evidence type="ECO:0000313" key="6">
    <source>
        <dbReference type="Proteomes" id="UP000199758"/>
    </source>
</evidence>
<dbReference type="STRING" id="490188.SAMN04488068_2342"/>